<evidence type="ECO:0000313" key="1">
    <source>
        <dbReference type="EMBL" id="TQF17342.1"/>
    </source>
</evidence>
<proteinExistence type="predicted"/>
<protein>
    <submittedName>
        <fullName evidence="1">Uncharacterized protein</fullName>
    </submittedName>
</protein>
<comment type="caution">
    <text evidence="1">The sequence shown here is derived from an EMBL/GenBank/DDBJ whole genome shotgun (WGS) entry which is preliminary data.</text>
</comment>
<organism evidence="1 2">
    <name type="scientific">Myxococcus llanfairpwllgwyngyllgogerychwyrndrobwllllantysiliogogogochensis</name>
    <dbReference type="NCBI Taxonomy" id="2590453"/>
    <lineage>
        <taxon>Bacteria</taxon>
        <taxon>Pseudomonadati</taxon>
        <taxon>Myxococcota</taxon>
        <taxon>Myxococcia</taxon>
        <taxon>Myxococcales</taxon>
        <taxon>Cystobacterineae</taxon>
        <taxon>Myxococcaceae</taxon>
        <taxon>Myxococcus</taxon>
    </lineage>
</organism>
<dbReference type="EMBL" id="VIFM01000008">
    <property type="protein sequence ID" value="TQF17342.1"/>
    <property type="molecule type" value="Genomic_DNA"/>
</dbReference>
<sequence length="75" mass="7425">MARCSAGVGIGAMAALGAVAGRASTRIRLGARWRIEHRCASAKGSAADLASMRVSRGRGGGLNIDASQAKGAVAS</sequence>
<accession>A0A540X7Z8</accession>
<dbReference type="Proteomes" id="UP000315369">
    <property type="component" value="Unassembled WGS sequence"/>
</dbReference>
<keyword evidence="2" id="KW-1185">Reference proteome</keyword>
<name>A0A540X7Z8_9BACT</name>
<reference evidence="1 2" key="1">
    <citation type="submission" date="2019-06" db="EMBL/GenBank/DDBJ databases">
        <authorList>
            <person name="Livingstone P."/>
            <person name="Whitworth D."/>
        </authorList>
    </citation>
    <scope>NUCLEOTIDE SEQUENCE [LARGE SCALE GENOMIC DNA]</scope>
    <source>
        <strain evidence="1 2">AM401</strain>
    </source>
</reference>
<dbReference type="RefSeq" id="WP_141640944.1">
    <property type="nucleotide sequence ID" value="NZ_VIFM01000008.1"/>
</dbReference>
<dbReference type="AlphaFoldDB" id="A0A540X7Z8"/>
<evidence type="ECO:0000313" key="2">
    <source>
        <dbReference type="Proteomes" id="UP000315369"/>
    </source>
</evidence>
<gene>
    <name evidence="1" type="ORF">FJV41_03390</name>
</gene>